<dbReference type="InterPro" id="IPR045338">
    <property type="entry name" value="DUF6535"/>
</dbReference>
<evidence type="ECO:0000313" key="4">
    <source>
        <dbReference type="Proteomes" id="UP000309038"/>
    </source>
</evidence>
<keyword evidence="4" id="KW-1185">Reference proteome</keyword>
<keyword evidence="1" id="KW-0812">Transmembrane</keyword>
<organism evidence="3 4">
    <name type="scientific">Hermanssonia centrifuga</name>
    <dbReference type="NCBI Taxonomy" id="98765"/>
    <lineage>
        <taxon>Eukaryota</taxon>
        <taxon>Fungi</taxon>
        <taxon>Dikarya</taxon>
        <taxon>Basidiomycota</taxon>
        <taxon>Agaricomycotina</taxon>
        <taxon>Agaricomycetes</taxon>
        <taxon>Polyporales</taxon>
        <taxon>Meruliaceae</taxon>
        <taxon>Hermanssonia</taxon>
    </lineage>
</organism>
<dbReference type="AlphaFoldDB" id="A0A4S4K436"/>
<keyword evidence="1" id="KW-0472">Membrane</keyword>
<comment type="caution">
    <text evidence="3">The sequence shown here is derived from an EMBL/GenBank/DDBJ whole genome shotgun (WGS) entry which is preliminary data.</text>
</comment>
<proteinExistence type="predicted"/>
<evidence type="ECO:0000313" key="3">
    <source>
        <dbReference type="EMBL" id="THG92464.1"/>
    </source>
</evidence>
<gene>
    <name evidence="3" type="ORF">EW026_g8447</name>
</gene>
<dbReference type="EMBL" id="SGPJ01001225">
    <property type="protein sequence ID" value="THG92464.1"/>
    <property type="molecule type" value="Genomic_DNA"/>
</dbReference>
<accession>A0A4S4K436</accession>
<evidence type="ECO:0000256" key="1">
    <source>
        <dbReference type="SAM" id="Phobius"/>
    </source>
</evidence>
<evidence type="ECO:0000259" key="2">
    <source>
        <dbReference type="Pfam" id="PF20153"/>
    </source>
</evidence>
<feature type="domain" description="DUF6535" evidence="2">
    <location>
        <begin position="62"/>
        <end position="155"/>
    </location>
</feature>
<reference evidence="3 4" key="1">
    <citation type="submission" date="2019-02" db="EMBL/GenBank/DDBJ databases">
        <title>Genome sequencing of the rare red list fungi Phlebia centrifuga.</title>
        <authorList>
            <person name="Buettner E."/>
            <person name="Kellner H."/>
        </authorList>
    </citation>
    <scope>NUCLEOTIDE SEQUENCE [LARGE SCALE GENOMIC DNA]</scope>
    <source>
        <strain evidence="3 4">DSM 108282</strain>
    </source>
</reference>
<name>A0A4S4K436_9APHY</name>
<protein>
    <recommendedName>
        <fullName evidence="2">DUF6535 domain-containing protein</fullName>
    </recommendedName>
</protein>
<keyword evidence="1" id="KW-1133">Transmembrane helix</keyword>
<dbReference type="Pfam" id="PF20153">
    <property type="entry name" value="DUF6535"/>
    <property type="match status" value="1"/>
</dbReference>
<dbReference type="Proteomes" id="UP000309038">
    <property type="component" value="Unassembled WGS sequence"/>
</dbReference>
<sequence length="162" mass="17362">MSMDMRPTPADQSQGAVVVTATTSTSFDSRQQGQSISAGAFEKSTCGCCNHSKGPTEKPDGWKVLLGAMEQSDQKTLDRWKAEMDNLLIFAGLLSAVVTAFTVESYQWLRDDPAATSVVLLAQISDKMTSFSVAAGFINSTEPNPRPIDTSSFAVPDALFSL</sequence>
<feature type="transmembrane region" description="Helical" evidence="1">
    <location>
        <begin position="87"/>
        <end position="109"/>
    </location>
</feature>